<dbReference type="InterPro" id="IPR011128">
    <property type="entry name" value="G3P_DH_NAD-dep_N"/>
</dbReference>
<proteinExistence type="inferred from homology"/>
<keyword evidence="13" id="KW-0963">Cytoplasm</keyword>
<feature type="binding site" evidence="16">
    <location>
        <position position="253"/>
    </location>
    <ligand>
        <name>NAD(+)</name>
        <dbReference type="ChEBI" id="CHEBI:57540"/>
    </ligand>
</feature>
<feature type="binding site" evidence="15">
    <location>
        <position position="105"/>
    </location>
    <ligand>
        <name>substrate</name>
    </ligand>
</feature>
<dbReference type="Pfam" id="PF07479">
    <property type="entry name" value="NAD_Gly3P_dh_C"/>
    <property type="match status" value="1"/>
</dbReference>
<evidence type="ECO:0000256" key="14">
    <source>
        <dbReference type="PIRSR" id="PIRSR000114-1"/>
    </source>
</evidence>
<accession>A0A6N6NJD2</accession>
<feature type="binding site" evidence="13">
    <location>
        <position position="189"/>
    </location>
    <ligand>
        <name>sn-glycerol 3-phosphate</name>
        <dbReference type="ChEBI" id="CHEBI:57597"/>
    </ligand>
</feature>
<evidence type="ECO:0000256" key="12">
    <source>
        <dbReference type="ARBA" id="ARBA00080511"/>
    </source>
</evidence>
<dbReference type="PRINTS" id="PR00077">
    <property type="entry name" value="GPDHDRGNASE"/>
</dbReference>
<feature type="binding site" evidence="13">
    <location>
        <position position="279"/>
    </location>
    <ligand>
        <name>NADPH</name>
        <dbReference type="ChEBI" id="CHEBI:57783"/>
    </ligand>
</feature>
<dbReference type="Pfam" id="PF01210">
    <property type="entry name" value="NAD_Gly3P_dh_N"/>
    <property type="match status" value="1"/>
</dbReference>
<evidence type="ECO:0000313" key="20">
    <source>
        <dbReference type="EMBL" id="KAB1636980.1"/>
    </source>
</evidence>
<dbReference type="FunFam" id="3.40.50.720:FF:000019">
    <property type="entry name" value="Glycerol-3-phosphate dehydrogenase [NAD(P)+]"/>
    <property type="match status" value="1"/>
</dbReference>
<comment type="catalytic activity">
    <reaction evidence="13">
        <text>sn-glycerol 3-phosphate + NAD(+) = dihydroxyacetone phosphate + NADH + H(+)</text>
        <dbReference type="Rhea" id="RHEA:11092"/>
        <dbReference type="ChEBI" id="CHEBI:15378"/>
        <dbReference type="ChEBI" id="CHEBI:57540"/>
        <dbReference type="ChEBI" id="CHEBI:57597"/>
        <dbReference type="ChEBI" id="CHEBI:57642"/>
        <dbReference type="ChEBI" id="CHEBI:57945"/>
        <dbReference type="EC" id="1.1.1.94"/>
    </reaction>
</comment>
<feature type="binding site" evidence="13">
    <location>
        <position position="48"/>
    </location>
    <ligand>
        <name>NADPH</name>
        <dbReference type="ChEBI" id="CHEBI:57783"/>
    </ligand>
</feature>
<dbReference type="Gene3D" id="1.10.1040.10">
    <property type="entry name" value="N-(1-d-carboxylethyl)-l-norvaline Dehydrogenase, domain 2"/>
    <property type="match status" value="1"/>
</dbReference>
<dbReference type="PROSITE" id="PS00957">
    <property type="entry name" value="NAD_G3PDH"/>
    <property type="match status" value="1"/>
</dbReference>
<evidence type="ECO:0000256" key="5">
    <source>
        <dbReference type="ARBA" id="ARBA00023027"/>
    </source>
</evidence>
<evidence type="ECO:0000256" key="10">
    <source>
        <dbReference type="ARBA" id="ARBA00066687"/>
    </source>
</evidence>
<evidence type="ECO:0000256" key="15">
    <source>
        <dbReference type="PIRSR" id="PIRSR000114-2"/>
    </source>
</evidence>
<dbReference type="EMBL" id="WAJR01000030">
    <property type="protein sequence ID" value="KAB1636980.1"/>
    <property type="molecule type" value="Genomic_DNA"/>
</dbReference>
<comment type="similarity">
    <text evidence="1 13 17">Belongs to the NAD-dependent glycerol-3-phosphate dehydrogenase family.</text>
</comment>
<evidence type="ECO:0000256" key="6">
    <source>
        <dbReference type="ARBA" id="ARBA00023098"/>
    </source>
</evidence>
<feature type="binding site" evidence="13">
    <location>
        <position position="253"/>
    </location>
    <ligand>
        <name>sn-glycerol 3-phosphate</name>
        <dbReference type="ChEBI" id="CHEBI:57597"/>
    </ligand>
</feature>
<dbReference type="Gene3D" id="3.40.50.720">
    <property type="entry name" value="NAD(P)-binding Rossmann-like Domain"/>
    <property type="match status" value="1"/>
</dbReference>
<keyword evidence="4 13" id="KW-0560">Oxidoreductase</keyword>
<dbReference type="EC" id="1.1.1.94" evidence="10 13"/>
<dbReference type="InterPro" id="IPR006168">
    <property type="entry name" value="G3P_DH_NAD-dep"/>
</dbReference>
<protein>
    <recommendedName>
        <fullName evidence="11 13">Glycerol-3-phosphate dehydrogenase [NAD(P)+]</fullName>
        <ecNumber evidence="10 13">1.1.1.94</ecNumber>
    </recommendedName>
    <alternativeName>
        <fullName evidence="13">NAD(P)(+)-dependent glycerol-3-phosphate dehydrogenase</fullName>
    </alternativeName>
    <alternativeName>
        <fullName evidence="12 13">NAD(P)H-dependent dihydroxyacetone-phosphate reductase</fullName>
    </alternativeName>
</protein>
<feature type="binding site" evidence="13">
    <location>
        <position position="32"/>
    </location>
    <ligand>
        <name>NADPH</name>
        <dbReference type="ChEBI" id="CHEBI:57783"/>
    </ligand>
</feature>
<keyword evidence="3 13" id="KW-0521">NADP</keyword>
<feature type="binding site" evidence="13">
    <location>
        <position position="10"/>
    </location>
    <ligand>
        <name>NADPH</name>
        <dbReference type="ChEBI" id="CHEBI:57783"/>
    </ligand>
</feature>
<comment type="function">
    <text evidence="13">Catalyzes the reduction of the glycolytic intermediate dihydroxyacetone phosphate (DHAP) to sn-glycerol 3-phosphate (G3P), the key precursor for phospholipid synthesis.</text>
</comment>
<feature type="binding site" evidence="13">
    <location>
        <position position="138"/>
    </location>
    <ligand>
        <name>NADPH</name>
        <dbReference type="ChEBI" id="CHEBI:57783"/>
    </ligand>
</feature>
<evidence type="ECO:0000313" key="21">
    <source>
        <dbReference type="Proteomes" id="UP000468668"/>
    </source>
</evidence>
<evidence type="ECO:0000256" key="2">
    <source>
        <dbReference type="ARBA" id="ARBA00022516"/>
    </source>
</evidence>
<dbReference type="GO" id="GO:0008654">
    <property type="term" value="P:phospholipid biosynthetic process"/>
    <property type="evidence" value="ECO:0007669"/>
    <property type="project" value="UniProtKB-KW"/>
</dbReference>
<keyword evidence="7 13" id="KW-0594">Phospholipid biosynthesis</keyword>
<dbReference type="PIRSF" id="PIRSF000114">
    <property type="entry name" value="Glycerol-3-P_dh"/>
    <property type="match status" value="1"/>
</dbReference>
<feature type="binding site" evidence="16">
    <location>
        <begin position="7"/>
        <end position="12"/>
    </location>
    <ligand>
        <name>NAD(+)</name>
        <dbReference type="ChEBI" id="CHEBI:57540"/>
    </ligand>
</feature>
<feature type="binding site" evidence="13">
    <location>
        <position position="252"/>
    </location>
    <ligand>
        <name>sn-glycerol 3-phosphate</name>
        <dbReference type="ChEBI" id="CHEBI:57597"/>
    </ligand>
</feature>
<keyword evidence="6 13" id="KW-0443">Lipid metabolism</keyword>
<evidence type="ECO:0000256" key="16">
    <source>
        <dbReference type="PIRSR" id="PIRSR000114-3"/>
    </source>
</evidence>
<dbReference type="GO" id="GO:0005975">
    <property type="term" value="P:carbohydrate metabolic process"/>
    <property type="evidence" value="ECO:0007669"/>
    <property type="project" value="InterPro"/>
</dbReference>
<keyword evidence="8 13" id="KW-1208">Phospholipid metabolism</keyword>
<dbReference type="GO" id="GO:0046168">
    <property type="term" value="P:glycerol-3-phosphate catabolic process"/>
    <property type="evidence" value="ECO:0007669"/>
    <property type="project" value="InterPro"/>
</dbReference>
<comment type="caution">
    <text evidence="20">The sequence shown here is derived from an EMBL/GenBank/DDBJ whole genome shotgun (WGS) entry which is preliminary data.</text>
</comment>
<feature type="binding site" evidence="13">
    <location>
        <position position="253"/>
    </location>
    <ligand>
        <name>NADPH</name>
        <dbReference type="ChEBI" id="CHEBI:57783"/>
    </ligand>
</feature>
<dbReference type="GO" id="GO:0005829">
    <property type="term" value="C:cytosol"/>
    <property type="evidence" value="ECO:0007669"/>
    <property type="project" value="TreeGrafter"/>
</dbReference>
<evidence type="ECO:0000256" key="17">
    <source>
        <dbReference type="RuleBase" id="RU000437"/>
    </source>
</evidence>
<evidence type="ECO:0000256" key="7">
    <source>
        <dbReference type="ARBA" id="ARBA00023209"/>
    </source>
</evidence>
<evidence type="ECO:0000259" key="19">
    <source>
        <dbReference type="Pfam" id="PF07479"/>
    </source>
</evidence>
<comment type="caution">
    <text evidence="13">Lacks conserved residue(s) required for the propagation of feature annotation.</text>
</comment>
<feature type="binding site" evidence="13">
    <location>
        <position position="11"/>
    </location>
    <ligand>
        <name>NADPH</name>
        <dbReference type="ChEBI" id="CHEBI:57783"/>
    </ligand>
</feature>
<feature type="binding site" evidence="13">
    <location>
        <position position="254"/>
    </location>
    <ligand>
        <name>sn-glycerol 3-phosphate</name>
        <dbReference type="ChEBI" id="CHEBI:57597"/>
    </ligand>
</feature>
<feature type="binding site" evidence="15">
    <location>
        <begin position="253"/>
        <end position="254"/>
    </location>
    <ligand>
        <name>substrate</name>
    </ligand>
</feature>
<dbReference type="UniPathway" id="UPA00940"/>
<dbReference type="NCBIfam" id="NF000940">
    <property type="entry name" value="PRK00094.1-2"/>
    <property type="match status" value="1"/>
</dbReference>
<evidence type="ECO:0000259" key="18">
    <source>
        <dbReference type="Pfam" id="PF01210"/>
    </source>
</evidence>
<feature type="binding site" evidence="13">
    <location>
        <position position="105"/>
    </location>
    <ligand>
        <name>sn-glycerol 3-phosphate</name>
        <dbReference type="ChEBI" id="CHEBI:57597"/>
    </ligand>
</feature>
<dbReference type="SUPFAM" id="SSF51735">
    <property type="entry name" value="NAD(P)-binding Rossmann-fold domains"/>
    <property type="match status" value="1"/>
</dbReference>
<feature type="domain" description="Glycerol-3-phosphate dehydrogenase NAD-dependent C-terminal" evidence="19">
    <location>
        <begin position="178"/>
        <end position="317"/>
    </location>
</feature>
<dbReference type="Proteomes" id="UP000468668">
    <property type="component" value="Unassembled WGS sequence"/>
</dbReference>
<feature type="binding site" evidence="13">
    <location>
        <position position="277"/>
    </location>
    <ligand>
        <name>NADPH</name>
        <dbReference type="ChEBI" id="CHEBI:57783"/>
    </ligand>
</feature>
<comment type="catalytic activity">
    <reaction evidence="9">
        <text>sn-glycerol 3-phosphate + NADP(+) = dihydroxyacetone phosphate + NADPH + H(+)</text>
        <dbReference type="Rhea" id="RHEA:11096"/>
        <dbReference type="ChEBI" id="CHEBI:15378"/>
        <dbReference type="ChEBI" id="CHEBI:57597"/>
        <dbReference type="ChEBI" id="CHEBI:57642"/>
        <dbReference type="ChEBI" id="CHEBI:57783"/>
        <dbReference type="ChEBI" id="CHEBI:58349"/>
        <dbReference type="EC" id="1.1.1.94"/>
    </reaction>
    <physiologicalReaction direction="right-to-left" evidence="9">
        <dbReference type="Rhea" id="RHEA:11098"/>
    </physiologicalReaction>
</comment>
<gene>
    <name evidence="13" type="primary">gpsA</name>
    <name evidence="20" type="ORF">F8C90_09290</name>
</gene>
<dbReference type="InterPro" id="IPR036291">
    <property type="entry name" value="NAD(P)-bd_dom_sf"/>
</dbReference>
<dbReference type="HAMAP" id="MF_00394">
    <property type="entry name" value="NAD_Glyc3P_dehydrog"/>
    <property type="match status" value="1"/>
</dbReference>
<evidence type="ECO:0000256" key="3">
    <source>
        <dbReference type="ARBA" id="ARBA00022857"/>
    </source>
</evidence>
<dbReference type="RefSeq" id="WP_158050247.1">
    <property type="nucleotide sequence ID" value="NZ_WAJR01000030.1"/>
</dbReference>
<dbReference type="FunFam" id="1.10.1040.10:FF:000001">
    <property type="entry name" value="Glycerol-3-phosphate dehydrogenase [NAD(P)+]"/>
    <property type="match status" value="1"/>
</dbReference>
<dbReference type="GO" id="GO:0046167">
    <property type="term" value="P:glycerol-3-phosphate biosynthetic process"/>
    <property type="evidence" value="ECO:0007669"/>
    <property type="project" value="UniProtKB-UniRule"/>
</dbReference>
<evidence type="ECO:0000256" key="8">
    <source>
        <dbReference type="ARBA" id="ARBA00023264"/>
    </source>
</evidence>
<feature type="binding site" evidence="13">
    <location>
        <position position="134"/>
    </location>
    <ligand>
        <name>sn-glycerol 3-phosphate</name>
        <dbReference type="ChEBI" id="CHEBI:57597"/>
    </ligand>
</feature>
<dbReference type="GO" id="GO:0006650">
    <property type="term" value="P:glycerophospholipid metabolic process"/>
    <property type="evidence" value="ECO:0007669"/>
    <property type="project" value="UniProtKB-UniRule"/>
</dbReference>
<organism evidence="20 21">
    <name type="scientific">Ellagibacter isourolithinifaciens</name>
    <dbReference type="NCBI Taxonomy" id="2137581"/>
    <lineage>
        <taxon>Bacteria</taxon>
        <taxon>Bacillati</taxon>
        <taxon>Actinomycetota</taxon>
        <taxon>Coriobacteriia</taxon>
        <taxon>Eggerthellales</taxon>
        <taxon>Eggerthellaceae</taxon>
        <taxon>Ellagibacter</taxon>
    </lineage>
</organism>
<dbReference type="GO" id="GO:0047952">
    <property type="term" value="F:glycerol-3-phosphate dehydrogenase [NAD(P)+] activity"/>
    <property type="evidence" value="ECO:0007669"/>
    <property type="project" value="UniProtKB-UniRule"/>
</dbReference>
<dbReference type="AlphaFoldDB" id="A0A6N6NJD2"/>
<dbReference type="InterPro" id="IPR013328">
    <property type="entry name" value="6PGD_dom2"/>
</dbReference>
<comment type="subcellular location">
    <subcellularLocation>
        <location evidence="13">Cytoplasm</location>
    </subcellularLocation>
</comment>
<keyword evidence="2 13" id="KW-0444">Lipid biosynthesis</keyword>
<feature type="binding site" evidence="13">
    <location>
        <position position="242"/>
    </location>
    <ligand>
        <name>sn-glycerol 3-phosphate</name>
        <dbReference type="ChEBI" id="CHEBI:57597"/>
    </ligand>
</feature>
<dbReference type="InterPro" id="IPR008927">
    <property type="entry name" value="6-PGluconate_DH-like_C_sf"/>
</dbReference>
<dbReference type="GeneID" id="98658604"/>
<keyword evidence="21" id="KW-1185">Reference proteome</keyword>
<keyword evidence="5 13" id="KW-0520">NAD</keyword>
<keyword evidence="13" id="KW-0547">Nucleotide-binding</keyword>
<name>A0A6N6NJD2_9ACTN</name>
<feature type="domain" description="Glycerol-3-phosphate dehydrogenase NAD-dependent N-terminal" evidence="18">
    <location>
        <begin position="2"/>
        <end position="158"/>
    </location>
</feature>
<dbReference type="GO" id="GO:0051287">
    <property type="term" value="F:NAD binding"/>
    <property type="evidence" value="ECO:0007669"/>
    <property type="project" value="InterPro"/>
</dbReference>
<reference evidence="20 21" key="1">
    <citation type="submission" date="2019-09" db="EMBL/GenBank/DDBJ databases">
        <title>Whole genome shotgun sequencing (WGS) of Ellagibacter isourolithinifaciens DSM 104140(T) and Adlercreutzia muris DSM 29508(T).</title>
        <authorList>
            <person name="Stoll D.A."/>
            <person name="Danylec N."/>
            <person name="Huch M."/>
        </authorList>
    </citation>
    <scope>NUCLEOTIDE SEQUENCE [LARGE SCALE GENOMIC DNA]</scope>
    <source>
        <strain evidence="20 21">DSM 104140</strain>
    </source>
</reference>
<dbReference type="OrthoDB" id="9812273at2"/>
<dbReference type="SUPFAM" id="SSF48179">
    <property type="entry name" value="6-phosphogluconate dehydrogenase C-terminal domain-like"/>
    <property type="match status" value="1"/>
</dbReference>
<evidence type="ECO:0000256" key="4">
    <source>
        <dbReference type="ARBA" id="ARBA00023002"/>
    </source>
</evidence>
<feature type="binding site" evidence="16">
    <location>
        <position position="138"/>
    </location>
    <ligand>
        <name>NAD(+)</name>
        <dbReference type="ChEBI" id="CHEBI:57540"/>
    </ligand>
</feature>
<feature type="active site" description="Proton acceptor" evidence="13 14">
    <location>
        <position position="189"/>
    </location>
</feature>
<dbReference type="PANTHER" id="PTHR11728">
    <property type="entry name" value="GLYCEROL-3-PHOSPHATE DEHYDROGENASE"/>
    <property type="match status" value="1"/>
</dbReference>
<evidence type="ECO:0000256" key="1">
    <source>
        <dbReference type="ARBA" id="ARBA00011009"/>
    </source>
</evidence>
<dbReference type="InterPro" id="IPR006109">
    <property type="entry name" value="G3P_DH_NAD-dep_C"/>
</dbReference>
<evidence type="ECO:0000256" key="9">
    <source>
        <dbReference type="ARBA" id="ARBA00052716"/>
    </source>
</evidence>
<evidence type="ECO:0000256" key="13">
    <source>
        <dbReference type="HAMAP-Rule" id="MF_00394"/>
    </source>
</evidence>
<evidence type="ECO:0000256" key="11">
    <source>
        <dbReference type="ARBA" id="ARBA00069372"/>
    </source>
</evidence>
<feature type="binding site" evidence="13">
    <location>
        <position position="105"/>
    </location>
    <ligand>
        <name>NADPH</name>
        <dbReference type="ChEBI" id="CHEBI:57783"/>
    </ligand>
</feature>
<dbReference type="PANTHER" id="PTHR11728:SF1">
    <property type="entry name" value="GLYCEROL-3-PHOSPHATE DEHYDROGENASE [NAD(+)] 2, CHLOROPLASTIC"/>
    <property type="match status" value="1"/>
</dbReference>
<dbReference type="NCBIfam" id="NF000942">
    <property type="entry name" value="PRK00094.1-4"/>
    <property type="match status" value="1"/>
</dbReference>
<feature type="binding site" evidence="13">
    <location>
        <position position="31"/>
    </location>
    <ligand>
        <name>NADPH</name>
        <dbReference type="ChEBI" id="CHEBI:57783"/>
    </ligand>
</feature>
<comment type="pathway">
    <text evidence="13">Membrane lipid metabolism; glycerophospholipid metabolism.</text>
</comment>
<sequence length="333" mass="35152">MKVSVIGAGSWGTALSQVLANNGHNVGLWARKPEVVKAINSEHRNPRYLSDVELNPDVVATLSYRDTLLRARAAVIVTPSTLVRGAARALADVVDSDFPVIVCSKGIEEGSGLLPIDILDAEMGNRSRFAVLSGPNHAEEVVRGVPAATVIASESPDTAAFFQELFACESFRAYTSEDACGVELCAAFKNVVAIAVGMSYGLGFGDNTAALLVSRGLAEMSRLVVACGGNAITCMGLAGTGDMVATCMSHHSRNRTFGEMLAAGKTLDDFTVETHMVAEGANACRNVKVLADRYGVDLPIADAVRSVVWEGADPKSLARDLTSRSLKPEFYGI</sequence>